<comment type="caution">
    <text evidence="4">The sequence shown here is derived from an EMBL/GenBank/DDBJ whole genome shotgun (WGS) entry which is preliminary data.</text>
</comment>
<dbReference type="InterPro" id="IPR000331">
    <property type="entry name" value="Rap/Ran_GAP_dom"/>
</dbReference>
<evidence type="ECO:0000313" key="4">
    <source>
        <dbReference type="EMBL" id="KAA8913092.1"/>
    </source>
</evidence>
<dbReference type="InterPro" id="IPR018515">
    <property type="entry name" value="Tuberin-type_domain"/>
</dbReference>
<evidence type="ECO:0000256" key="1">
    <source>
        <dbReference type="ARBA" id="ARBA00022468"/>
    </source>
</evidence>
<feature type="compositionally biased region" description="Polar residues" evidence="2">
    <location>
        <begin position="767"/>
        <end position="779"/>
    </location>
</feature>
<accession>A0A5J5F7M7</accession>
<keyword evidence="5" id="KW-1185">Reference proteome</keyword>
<keyword evidence="1" id="KW-0343">GTPase activation</keyword>
<dbReference type="GO" id="GO:0005096">
    <property type="term" value="F:GTPase activator activity"/>
    <property type="evidence" value="ECO:0007669"/>
    <property type="project" value="UniProtKB-KW"/>
</dbReference>
<organism evidence="4 5">
    <name type="scientific">Sphaerosporella brunnea</name>
    <dbReference type="NCBI Taxonomy" id="1250544"/>
    <lineage>
        <taxon>Eukaryota</taxon>
        <taxon>Fungi</taxon>
        <taxon>Dikarya</taxon>
        <taxon>Ascomycota</taxon>
        <taxon>Pezizomycotina</taxon>
        <taxon>Pezizomycetes</taxon>
        <taxon>Pezizales</taxon>
        <taxon>Pyronemataceae</taxon>
        <taxon>Sphaerosporella</taxon>
    </lineage>
</organism>
<evidence type="ECO:0000313" key="5">
    <source>
        <dbReference type="Proteomes" id="UP000326924"/>
    </source>
</evidence>
<evidence type="ECO:0000256" key="2">
    <source>
        <dbReference type="SAM" id="MobiDB-lite"/>
    </source>
</evidence>
<feature type="region of interest" description="Disordered" evidence="2">
    <location>
        <begin position="1"/>
        <end position="21"/>
    </location>
</feature>
<evidence type="ECO:0000259" key="3">
    <source>
        <dbReference type="PROSITE" id="PS50085"/>
    </source>
</evidence>
<dbReference type="GO" id="GO:0033596">
    <property type="term" value="C:TSC1-TSC2 complex"/>
    <property type="evidence" value="ECO:0007669"/>
    <property type="project" value="TreeGrafter"/>
</dbReference>
<dbReference type="InParanoid" id="A0A5J5F7M7"/>
<feature type="region of interest" description="Disordered" evidence="2">
    <location>
        <begin position="1038"/>
        <end position="1061"/>
    </location>
</feature>
<dbReference type="OrthoDB" id="19311at2759"/>
<name>A0A5J5F7M7_9PEZI</name>
<dbReference type="Pfam" id="PF03542">
    <property type="entry name" value="Tuberin"/>
    <property type="match status" value="1"/>
</dbReference>
<dbReference type="InterPro" id="IPR027107">
    <property type="entry name" value="Tuberin/Ral-act_asu"/>
</dbReference>
<dbReference type="Pfam" id="PF02145">
    <property type="entry name" value="Rap_GAP"/>
    <property type="match status" value="1"/>
</dbReference>
<feature type="compositionally biased region" description="Pro residues" evidence="2">
    <location>
        <begin position="1"/>
        <end position="13"/>
    </location>
</feature>
<feature type="compositionally biased region" description="Low complexity" evidence="2">
    <location>
        <begin position="41"/>
        <end position="57"/>
    </location>
</feature>
<dbReference type="Gene3D" id="3.40.50.11210">
    <property type="entry name" value="Rap/Ran-GAP"/>
    <property type="match status" value="1"/>
</dbReference>
<dbReference type="GO" id="GO:0005634">
    <property type="term" value="C:nucleus"/>
    <property type="evidence" value="ECO:0007669"/>
    <property type="project" value="InterPro"/>
</dbReference>
<dbReference type="GO" id="GO:0032007">
    <property type="term" value="P:negative regulation of TOR signaling"/>
    <property type="evidence" value="ECO:0007669"/>
    <property type="project" value="TreeGrafter"/>
</dbReference>
<dbReference type="InterPro" id="IPR016024">
    <property type="entry name" value="ARM-type_fold"/>
</dbReference>
<dbReference type="FunFam" id="3.40.50.11210:FF:000007">
    <property type="entry name" value="Tuberous sclerosis 2"/>
    <property type="match status" value="1"/>
</dbReference>
<protein>
    <recommendedName>
        <fullName evidence="3">Rap-GAP domain-containing protein</fullName>
    </recommendedName>
</protein>
<dbReference type="Pfam" id="PF11864">
    <property type="entry name" value="DUF3384"/>
    <property type="match status" value="1"/>
</dbReference>
<feature type="compositionally biased region" description="Basic and acidic residues" evidence="2">
    <location>
        <begin position="747"/>
        <end position="757"/>
    </location>
</feature>
<gene>
    <name evidence="4" type="ORF">FN846DRAFT_886779</name>
</gene>
<feature type="compositionally biased region" description="Polar residues" evidence="2">
    <location>
        <begin position="1490"/>
        <end position="1517"/>
    </location>
</feature>
<dbReference type="SUPFAM" id="SSF48371">
    <property type="entry name" value="ARM repeat"/>
    <property type="match status" value="1"/>
</dbReference>
<dbReference type="PANTHER" id="PTHR10063:SF0">
    <property type="entry name" value="TUBERIN"/>
    <property type="match status" value="1"/>
</dbReference>
<feature type="region of interest" description="Disordered" evidence="2">
    <location>
        <begin position="36"/>
        <end position="57"/>
    </location>
</feature>
<feature type="domain" description="Rap-GAP" evidence="3">
    <location>
        <begin position="1245"/>
        <end position="1483"/>
    </location>
</feature>
<dbReference type="PROSITE" id="PS50085">
    <property type="entry name" value="RAPGAP"/>
    <property type="match status" value="1"/>
</dbReference>
<dbReference type="PANTHER" id="PTHR10063">
    <property type="entry name" value="TUBERIN"/>
    <property type="match status" value="1"/>
</dbReference>
<reference evidence="4 5" key="1">
    <citation type="submission" date="2019-09" db="EMBL/GenBank/DDBJ databases">
        <title>Draft genome of the ectomycorrhizal ascomycete Sphaerosporella brunnea.</title>
        <authorList>
            <consortium name="DOE Joint Genome Institute"/>
            <person name="Benucci G.M."/>
            <person name="Marozzi G."/>
            <person name="Antonielli L."/>
            <person name="Sanchez S."/>
            <person name="Marco P."/>
            <person name="Wang X."/>
            <person name="Falini L.B."/>
            <person name="Barry K."/>
            <person name="Haridas S."/>
            <person name="Lipzen A."/>
            <person name="Labutti K."/>
            <person name="Grigoriev I.V."/>
            <person name="Murat C."/>
            <person name="Martin F."/>
            <person name="Albertini E."/>
            <person name="Donnini D."/>
            <person name="Bonito G."/>
        </authorList>
    </citation>
    <scope>NUCLEOTIDE SEQUENCE [LARGE SCALE GENOMIC DNA]</scope>
    <source>
        <strain evidence="4 5">Sb_GMNB300</strain>
    </source>
</reference>
<dbReference type="SUPFAM" id="SSF111347">
    <property type="entry name" value="Rap/Ran-GAP"/>
    <property type="match status" value="1"/>
</dbReference>
<dbReference type="EMBL" id="VXIS01000017">
    <property type="protein sequence ID" value="KAA8913092.1"/>
    <property type="molecule type" value="Genomic_DNA"/>
</dbReference>
<dbReference type="GO" id="GO:0051056">
    <property type="term" value="P:regulation of small GTPase mediated signal transduction"/>
    <property type="evidence" value="ECO:0007669"/>
    <property type="project" value="InterPro"/>
</dbReference>
<dbReference type="Proteomes" id="UP000326924">
    <property type="component" value="Unassembled WGS sequence"/>
</dbReference>
<feature type="region of interest" description="Disordered" evidence="2">
    <location>
        <begin position="745"/>
        <end position="787"/>
    </location>
</feature>
<dbReference type="InterPro" id="IPR024584">
    <property type="entry name" value="Tuberin_N"/>
</dbReference>
<feature type="region of interest" description="Disordered" evidence="2">
    <location>
        <begin position="1478"/>
        <end position="1517"/>
    </location>
</feature>
<proteinExistence type="predicted"/>
<dbReference type="InterPro" id="IPR035974">
    <property type="entry name" value="Rap/Ran-GAP_sf"/>
</dbReference>
<sequence length="1550" mass="174446">MTPNPTPVDPAPSEPSRAQSGIANVFRNLGLRNRSGFSIQSSPATPSSSSNPNRSTSQFEYFAEGSDNGGQDELLERLRRERPIQDRVLAAEILRSNVGDFPSQVVAEIWHIAQDLVRDEYPAEARQAGFKLLTACLRALNEPSALDRLRYYRTIAQHDNMEDFDDQLQAMIVLTSGGRNLSSFEREIGGLLSKWLRVLFSEAGRARQIRKREGGSSETVSGAEFCLKELFKFVTDIIKFNFGTFEEREITKLLSDVLSISRKTTNKKDIECSITFIETLITYGYIPPDALRPCIEILCGTYSTIRDLADDTWNAVSNLCKSHMAHKCILTLLDITRKPHRKSAPPNTNTLRGALWFLEKLLLENGENGLPKVQFSIVMTAFRDALSRDSPRLDMTICAAMGRILARPDILLQISFDEWAIPLEVLVHVSRRTTERADGVSLQRLGVKNVPKIRPQDKEVNTAISQTLFQIINQLEEACRQPDFLQTEGAVEFFLQVYGHIPDSTAEFVLNYYSSEHLCYPSCAEWLENSQRLVDIFFRTRKRPSELRVQVLSLIKDVYWTIREVCEESLLHKLVLVALEDFRTETDPRVLEALVRMIVDVAADSNMEMFDQLVTILVDYLRLDEPTAISPSGGGGATEADRMPPPRPPGISGVQGSLANIVLLGLVKMFIRNMNMNALKGVRLYEEIVKIAGNTECSEDARLTAMKLLFRLRADSEHRIFLTDNTESDYLAGVLNRTVTTLDDSEASTHLRDDDTASSRSNRSSSVTQSALFRTSTRTASERHEKGKRRISLWGYPESRPLPETPARESSPVLQTFYEPREDFPAREGPTLNPKTAIRVSRWIEQVIPIIQQGCDWEIYSYVLCHLPSQLANKTMFRNCKAHITLLRTCVCDQLHTNRLPDTDLPSDVKRADIAVSLLHMLTVLVSYREHFAKTETEGIVKAFQLGLHSWNRTAKPCIHALALCCYELPGSTSKFLSGILTKLSQIITSPVVSVHILEFLSALAKLPSLYSNFTEPDFRNIFGIAFRYIQHAKETASQRSTSHARAASRDAPQENSSTEQSDLPQYVLTLAYNVLTTWFLSLRLSERPKYVSWIIRGLVLHDQSNHLDEQSEACIDMLQRFTYSKRDLKPPGKLTSPGIVTKNWVNGMTILTIQMHPESGVSRIIIRRPAGTSYYSLRPDAPNARSALLQHIDIDSNVEEEADDPFEVTKLLPSHLLLQFAGGTAMTDQRPILLPDDEKVQRHINVFDRTPTVDFHKIGVIYVGAGQTEEREILSNTMGSPDFTDFVDGLGELVRLKGTDLNTGGLDHEEDFDGEFAYFWRDRTTEIVFHVTTMMPTREEDPLCTYKKRHIGNDFVNIIFNNSGLPWRFGTIPSQFNFVSIVISPEARSSFVSSRLLTRGPDDKVFYRVQVCCRDGFTDISPAQEPKMVSAKSLPSFVRNIALNASVYSHVFNEGGGEHISNPRHRLRSIKQLRERMGVPASVPRATSPIRQQTTTASSRRVSAMSSTTTSTDYSLASSATRVNGATANSAEQDETEDLLMSLDFSRYT</sequence>